<evidence type="ECO:0000313" key="1">
    <source>
        <dbReference type="EnsemblMetazoa" id="PPA44641.1"/>
    </source>
</evidence>
<proteinExistence type="predicted"/>
<sequence length="71" mass="8211">MSQFEDPLIIMAPKRKQESDTSLSRKRLKMVSENMTTLTPPSLKGLDDTLNASCAMFINKTKKEFRRYVIE</sequence>
<evidence type="ECO:0000313" key="2">
    <source>
        <dbReference type="Proteomes" id="UP000005239"/>
    </source>
</evidence>
<organism evidence="1 2">
    <name type="scientific">Pristionchus pacificus</name>
    <name type="common">Parasitic nematode worm</name>
    <dbReference type="NCBI Taxonomy" id="54126"/>
    <lineage>
        <taxon>Eukaryota</taxon>
        <taxon>Metazoa</taxon>
        <taxon>Ecdysozoa</taxon>
        <taxon>Nematoda</taxon>
        <taxon>Chromadorea</taxon>
        <taxon>Rhabditida</taxon>
        <taxon>Rhabditina</taxon>
        <taxon>Diplogasteromorpha</taxon>
        <taxon>Diplogasteroidea</taxon>
        <taxon>Neodiplogasteridae</taxon>
        <taxon>Pristionchus</taxon>
    </lineage>
</organism>
<reference evidence="1" key="2">
    <citation type="submission" date="2022-06" db="UniProtKB">
        <authorList>
            <consortium name="EnsemblMetazoa"/>
        </authorList>
    </citation>
    <scope>IDENTIFICATION</scope>
    <source>
        <strain evidence="1">PS312</strain>
    </source>
</reference>
<dbReference type="Proteomes" id="UP000005239">
    <property type="component" value="Unassembled WGS sequence"/>
</dbReference>
<accession>A0A2A6CRC8</accession>
<gene>
    <name evidence="1" type="primary">WBGene00283010</name>
</gene>
<reference evidence="2" key="1">
    <citation type="journal article" date="2008" name="Nat. Genet.">
        <title>The Pristionchus pacificus genome provides a unique perspective on nematode lifestyle and parasitism.</title>
        <authorList>
            <person name="Dieterich C."/>
            <person name="Clifton S.W."/>
            <person name="Schuster L.N."/>
            <person name="Chinwalla A."/>
            <person name="Delehaunty K."/>
            <person name="Dinkelacker I."/>
            <person name="Fulton L."/>
            <person name="Fulton R."/>
            <person name="Godfrey J."/>
            <person name="Minx P."/>
            <person name="Mitreva M."/>
            <person name="Roeseler W."/>
            <person name="Tian H."/>
            <person name="Witte H."/>
            <person name="Yang S.P."/>
            <person name="Wilson R.K."/>
            <person name="Sommer R.J."/>
        </authorList>
    </citation>
    <scope>NUCLEOTIDE SEQUENCE [LARGE SCALE GENOMIC DNA]</scope>
    <source>
        <strain evidence="2">PS312</strain>
    </source>
</reference>
<protein>
    <submittedName>
        <fullName evidence="1">Uncharacterized protein</fullName>
    </submittedName>
</protein>
<dbReference type="EnsemblMetazoa" id="PPA44641.1">
    <property type="protein sequence ID" value="PPA44641.1"/>
    <property type="gene ID" value="WBGene00283010"/>
</dbReference>
<keyword evidence="2" id="KW-1185">Reference proteome</keyword>
<accession>A0A8R1V351</accession>
<dbReference type="AlphaFoldDB" id="A0A2A6CRC8"/>
<name>A0A2A6CRC8_PRIPA</name>